<keyword evidence="3" id="KW-1185">Reference proteome</keyword>
<reference evidence="2 3" key="1">
    <citation type="submission" date="2017-10" db="EMBL/GenBank/DDBJ databases">
        <title>Effective Description of Clostridium neonatale sp. nov. linked to necrotizing enterocolitis in neonates and a clarification of species assignable to the genus Clostridium (Prazmowski 1880) emend. Lawson and Rainey 2016.</title>
        <authorList>
            <person name="Bernard K."/>
            <person name="Burdz T."/>
            <person name="Wiebe D."/>
            <person name="Balcewich B."/>
            <person name="Alfa M."/>
            <person name="Bernier A.-M."/>
        </authorList>
    </citation>
    <scope>NUCLEOTIDE SEQUENCE [LARGE SCALE GENOMIC DNA]</scope>
    <source>
        <strain evidence="2 3">LCDC99A005</strain>
    </source>
</reference>
<keyword evidence="1" id="KW-0472">Membrane</keyword>
<dbReference type="EMBL" id="PDCJ01000001">
    <property type="protein sequence ID" value="PEG31925.1"/>
    <property type="molecule type" value="Genomic_DNA"/>
</dbReference>
<evidence type="ECO:0008006" key="4">
    <source>
        <dbReference type="Google" id="ProtNLM"/>
    </source>
</evidence>
<dbReference type="AlphaFoldDB" id="A0A2A7MJR3"/>
<keyword evidence="1" id="KW-0812">Transmembrane</keyword>
<keyword evidence="1" id="KW-1133">Transmembrane helix</keyword>
<name>A0A2A7MJR3_9CLOT</name>
<dbReference type="Proteomes" id="UP000220840">
    <property type="component" value="Unassembled WGS sequence"/>
</dbReference>
<protein>
    <recommendedName>
        <fullName evidence="4">DUF3953 domain-containing protein</fullName>
    </recommendedName>
</protein>
<sequence>MIKHLNIINIIFSFILLFLFSNLILSSSSDTTNIFSFLFIFIGLFQVYIGIKLLNSKRKILSTATFMLSFFFLSLVGIKIYLNI</sequence>
<comment type="caution">
    <text evidence="2">The sequence shown here is derived from an EMBL/GenBank/DDBJ whole genome shotgun (WGS) entry which is preliminary data.</text>
</comment>
<gene>
    <name evidence="2" type="ORF">CQ394_09550</name>
</gene>
<feature type="transmembrane region" description="Helical" evidence="1">
    <location>
        <begin position="31"/>
        <end position="51"/>
    </location>
</feature>
<evidence type="ECO:0000313" key="2">
    <source>
        <dbReference type="EMBL" id="PEG31925.1"/>
    </source>
</evidence>
<proteinExistence type="predicted"/>
<evidence type="ECO:0000256" key="1">
    <source>
        <dbReference type="SAM" id="Phobius"/>
    </source>
</evidence>
<feature type="transmembrane region" description="Helical" evidence="1">
    <location>
        <begin position="63"/>
        <end position="82"/>
    </location>
</feature>
<evidence type="ECO:0000313" key="3">
    <source>
        <dbReference type="Proteomes" id="UP000220840"/>
    </source>
</evidence>
<organism evidence="2 3">
    <name type="scientific">Clostridium neonatale</name>
    <dbReference type="NCBI Taxonomy" id="137838"/>
    <lineage>
        <taxon>Bacteria</taxon>
        <taxon>Bacillati</taxon>
        <taxon>Bacillota</taxon>
        <taxon>Clostridia</taxon>
        <taxon>Eubacteriales</taxon>
        <taxon>Clostridiaceae</taxon>
        <taxon>Clostridium</taxon>
    </lineage>
</organism>
<feature type="transmembrane region" description="Helical" evidence="1">
    <location>
        <begin position="7"/>
        <end position="25"/>
    </location>
</feature>
<accession>A0A2A7MJR3</accession>